<dbReference type="PROSITE" id="PS00455">
    <property type="entry name" value="AMP_BINDING"/>
    <property type="match status" value="1"/>
</dbReference>
<dbReference type="RefSeq" id="WP_088982655.1">
    <property type="nucleotide sequence ID" value="NZ_LT607413.1"/>
</dbReference>
<dbReference type="OrthoDB" id="3671040at2"/>
<evidence type="ECO:0000313" key="3">
    <source>
        <dbReference type="EMBL" id="SCF15703.1"/>
    </source>
</evidence>
<dbReference type="GO" id="GO:0005886">
    <property type="term" value="C:plasma membrane"/>
    <property type="evidence" value="ECO:0007669"/>
    <property type="project" value="TreeGrafter"/>
</dbReference>
<dbReference type="PANTHER" id="PTHR22754:SF32">
    <property type="entry name" value="DISCO-INTERACTING PROTEIN 2"/>
    <property type="match status" value="1"/>
</dbReference>
<protein>
    <submittedName>
        <fullName evidence="3">Acyl-CoA synthetase (AMP-forming)/AMP-acid ligase II</fullName>
    </submittedName>
</protein>
<reference evidence="4" key="1">
    <citation type="submission" date="2016-06" db="EMBL/GenBank/DDBJ databases">
        <authorList>
            <person name="Varghese N."/>
            <person name="Submissions Spin"/>
        </authorList>
    </citation>
    <scope>NUCLEOTIDE SEQUENCE [LARGE SCALE GENOMIC DNA]</scope>
    <source>
        <strain evidence="4">DSM 43816</strain>
    </source>
</reference>
<dbReference type="SUPFAM" id="SSF56801">
    <property type="entry name" value="Acetyl-CoA synthetase-like"/>
    <property type="match status" value="1"/>
</dbReference>
<evidence type="ECO:0000256" key="1">
    <source>
        <dbReference type="ARBA" id="ARBA00006432"/>
    </source>
</evidence>
<dbReference type="PANTHER" id="PTHR22754">
    <property type="entry name" value="DISCO-INTERACTING PROTEIN 2 DIP2 -RELATED"/>
    <property type="match status" value="1"/>
</dbReference>
<dbReference type="InterPro" id="IPR000873">
    <property type="entry name" value="AMP-dep_synth/lig_dom"/>
</dbReference>
<dbReference type="InParanoid" id="A0A1C4Y4R0"/>
<gene>
    <name evidence="3" type="ORF">GA0070618_3590</name>
</gene>
<dbReference type="AlphaFoldDB" id="A0A1C4Y4R0"/>
<dbReference type="Pfam" id="PF00501">
    <property type="entry name" value="AMP-binding"/>
    <property type="match status" value="1"/>
</dbReference>
<feature type="domain" description="AMP-dependent synthetase/ligase" evidence="2">
    <location>
        <begin position="43"/>
        <end position="437"/>
    </location>
</feature>
<proteinExistence type="inferred from homology"/>
<dbReference type="GO" id="GO:0016874">
    <property type="term" value="F:ligase activity"/>
    <property type="evidence" value="ECO:0007669"/>
    <property type="project" value="UniProtKB-KW"/>
</dbReference>
<evidence type="ECO:0000259" key="2">
    <source>
        <dbReference type="Pfam" id="PF00501"/>
    </source>
</evidence>
<name>A0A1C4Y4R0_MICEC</name>
<accession>A0A1C4Y4R0</accession>
<evidence type="ECO:0000313" key="4">
    <source>
        <dbReference type="Proteomes" id="UP000198253"/>
    </source>
</evidence>
<dbReference type="InterPro" id="IPR042099">
    <property type="entry name" value="ANL_N_sf"/>
</dbReference>
<dbReference type="GO" id="GO:0006633">
    <property type="term" value="P:fatty acid biosynthetic process"/>
    <property type="evidence" value="ECO:0007669"/>
    <property type="project" value="TreeGrafter"/>
</dbReference>
<comment type="similarity">
    <text evidence="1">Belongs to the ATP-dependent AMP-binding enzyme family.</text>
</comment>
<dbReference type="Gene3D" id="3.40.50.12780">
    <property type="entry name" value="N-terminal domain of ligase-like"/>
    <property type="match status" value="1"/>
</dbReference>
<dbReference type="InterPro" id="IPR045851">
    <property type="entry name" value="AMP-bd_C_sf"/>
</dbReference>
<dbReference type="GO" id="GO:0070566">
    <property type="term" value="F:adenylyltransferase activity"/>
    <property type="evidence" value="ECO:0007669"/>
    <property type="project" value="TreeGrafter"/>
</dbReference>
<dbReference type="Gene3D" id="3.30.300.30">
    <property type="match status" value="1"/>
</dbReference>
<dbReference type="InterPro" id="IPR020845">
    <property type="entry name" value="AMP-binding_CS"/>
</dbReference>
<dbReference type="EMBL" id="LT607413">
    <property type="protein sequence ID" value="SCF15703.1"/>
    <property type="molecule type" value="Genomic_DNA"/>
</dbReference>
<dbReference type="Proteomes" id="UP000198253">
    <property type="component" value="Chromosome I"/>
</dbReference>
<keyword evidence="4" id="KW-1185">Reference proteome</keyword>
<sequence length="585" mass="61459">MSIDSGTGPDLAIHPDRRGFTPDPAVGLARLTPAGTVAGALVERARRQPDAVAYYLPDEPEADQRITVAGMLDRAHAAGAALAAAGLRRGGRVCLCLDTSAPLLAGLFGAELLGAVPSVLEPPLSAGRKQLWLDRVRHIVAVAQPEVLVCDEELREATVEALADLDVAVISPPFGDGTVADPVLAAGPEEPAFIQFTSGTTSAAKGIVLSHRAVLAAASAIGLGGPFYADDVMASWLPLHHDMGMVGATMTPFLLSLPSVLIRPLAFGTRPDRWLRLIHQYRATISPAPNFAYRLVAAVARKVDLTGVDLSCWRAAFNGAEVVDAGTLRDFLAVTAPLGFRPEHLRPCYGMAELGLAATFSPVGTPPRSEPVSRSAMAAQGRALAPESAEDTHHYVSSGIPVPGTKVRVADASHVDLPDRHVGRVLVASESMMTGYLNGPADPLLELRDGWLDTGDLGFLLDGELYVTGRSKDLIILAGRNYQPQTFERAAETVDGVRAGGAAAVGVPDPRSGTERMVLVVESRTHRDPERAAETARAVERAVSDLTGVRPGKVVVVAPRTLPKTSSGKLQRPQVAAMVAAGPLP</sequence>
<keyword evidence="3" id="KW-0436">Ligase</keyword>
<organism evidence="3 4">
    <name type="scientific">Micromonospora echinospora</name>
    <name type="common">Micromonospora purpurea</name>
    <dbReference type="NCBI Taxonomy" id="1877"/>
    <lineage>
        <taxon>Bacteria</taxon>
        <taxon>Bacillati</taxon>
        <taxon>Actinomycetota</taxon>
        <taxon>Actinomycetes</taxon>
        <taxon>Micromonosporales</taxon>
        <taxon>Micromonosporaceae</taxon>
        <taxon>Micromonospora</taxon>
    </lineage>
</organism>